<dbReference type="Proteomes" id="UP001281614">
    <property type="component" value="Unassembled WGS sequence"/>
</dbReference>
<name>A0AAD9YSN3_COLKA</name>
<comment type="caution">
    <text evidence="1">The sequence shown here is derived from an EMBL/GenBank/DDBJ whole genome shotgun (WGS) entry which is preliminary data.</text>
</comment>
<evidence type="ECO:0000313" key="2">
    <source>
        <dbReference type="Proteomes" id="UP001281614"/>
    </source>
</evidence>
<proteinExistence type="predicted"/>
<gene>
    <name evidence="1" type="ORF">CKAH01_11952</name>
</gene>
<keyword evidence="2" id="KW-1185">Reference proteome</keyword>
<evidence type="ECO:0000313" key="1">
    <source>
        <dbReference type="EMBL" id="KAK2777755.1"/>
    </source>
</evidence>
<dbReference type="EMBL" id="VYYT01000016">
    <property type="protein sequence ID" value="KAK2777755.1"/>
    <property type="molecule type" value="Genomic_DNA"/>
</dbReference>
<sequence>MWQAVCRSLNGAYVQVGVEGTDSIGRPQCNVPAADARSFSFSWSPSTLFSVSPLPAGRWSCRFQIQFQVGQGRVQQRIERESGGRWFGATRVWLLGRVRAGATREAAVADESMGRFLGSGSPSLLHTMSFSSDFDFVFLRSSMPCAGARVCGCKLRMGNGCGWLLCSWTSNVCVRPVVGQWWWLMSRGAVGAVQERLGLAAGTDGSVWWQSSLMWVGAVVGAGKL</sequence>
<reference evidence="1" key="1">
    <citation type="submission" date="2023-02" db="EMBL/GenBank/DDBJ databases">
        <title>Colletotrichum kahawae CIFC_Que2 genome sequencing and assembly.</title>
        <authorList>
            <person name="Baroncelli R."/>
        </authorList>
    </citation>
    <scope>NUCLEOTIDE SEQUENCE</scope>
    <source>
        <strain evidence="1">CIFC_Que2</strain>
    </source>
</reference>
<dbReference type="AlphaFoldDB" id="A0AAD9YSN3"/>
<protein>
    <submittedName>
        <fullName evidence="1">Uncharacterized protein</fullName>
    </submittedName>
</protein>
<accession>A0AAD9YSN3</accession>
<organism evidence="1 2">
    <name type="scientific">Colletotrichum kahawae</name>
    <name type="common">Coffee berry disease fungus</name>
    <dbReference type="NCBI Taxonomy" id="34407"/>
    <lineage>
        <taxon>Eukaryota</taxon>
        <taxon>Fungi</taxon>
        <taxon>Dikarya</taxon>
        <taxon>Ascomycota</taxon>
        <taxon>Pezizomycotina</taxon>
        <taxon>Sordariomycetes</taxon>
        <taxon>Hypocreomycetidae</taxon>
        <taxon>Glomerellales</taxon>
        <taxon>Glomerellaceae</taxon>
        <taxon>Colletotrichum</taxon>
        <taxon>Colletotrichum gloeosporioides species complex</taxon>
    </lineage>
</organism>